<gene>
    <name evidence="1" type="ORF">J2Z66_006487</name>
</gene>
<dbReference type="EMBL" id="JAGGLB010000029">
    <property type="protein sequence ID" value="MBP1994846.1"/>
    <property type="molecule type" value="Genomic_DNA"/>
</dbReference>
<evidence type="ECO:0000313" key="2">
    <source>
        <dbReference type="Proteomes" id="UP001519287"/>
    </source>
</evidence>
<dbReference type="RefSeq" id="WP_245375975.1">
    <property type="nucleotide sequence ID" value="NZ_JAGGLB010000029.1"/>
</dbReference>
<name>A0ABS4J6F8_9BACL</name>
<sequence length="155" mass="17711">MLRQRQLACQRLARWRDRAQHVFILPVLQEEAQLPGAHIGRLDKLQAGAHRRRILPPANGDEPVLLVQPKIRRQLAFAHKRVSRLKLPQILFQNTVVIDPFRNKDINPLAYSRGFQALQIVRQLQLPAHLADFPLLIIGDEAALGQSFFNGGREL</sequence>
<protein>
    <submittedName>
        <fullName evidence="1">Uncharacterized protein</fullName>
    </submittedName>
</protein>
<reference evidence="1 2" key="1">
    <citation type="submission" date="2021-03" db="EMBL/GenBank/DDBJ databases">
        <title>Genomic Encyclopedia of Type Strains, Phase IV (KMG-IV): sequencing the most valuable type-strain genomes for metagenomic binning, comparative biology and taxonomic classification.</title>
        <authorList>
            <person name="Goeker M."/>
        </authorList>
    </citation>
    <scope>NUCLEOTIDE SEQUENCE [LARGE SCALE GENOMIC DNA]</scope>
    <source>
        <strain evidence="1 2">DSM 26048</strain>
    </source>
</reference>
<keyword evidence="2" id="KW-1185">Reference proteome</keyword>
<organism evidence="1 2">
    <name type="scientific">Paenibacillus eucommiae</name>
    <dbReference type="NCBI Taxonomy" id="1355755"/>
    <lineage>
        <taxon>Bacteria</taxon>
        <taxon>Bacillati</taxon>
        <taxon>Bacillota</taxon>
        <taxon>Bacilli</taxon>
        <taxon>Bacillales</taxon>
        <taxon>Paenibacillaceae</taxon>
        <taxon>Paenibacillus</taxon>
    </lineage>
</organism>
<comment type="caution">
    <text evidence="1">The sequence shown here is derived from an EMBL/GenBank/DDBJ whole genome shotgun (WGS) entry which is preliminary data.</text>
</comment>
<proteinExistence type="predicted"/>
<accession>A0ABS4J6F8</accession>
<evidence type="ECO:0000313" key="1">
    <source>
        <dbReference type="EMBL" id="MBP1994846.1"/>
    </source>
</evidence>
<dbReference type="Proteomes" id="UP001519287">
    <property type="component" value="Unassembled WGS sequence"/>
</dbReference>